<evidence type="ECO:0000313" key="1">
    <source>
        <dbReference type="EMBL" id="KYF57803.1"/>
    </source>
</evidence>
<accession>A0A150PQ80</accession>
<sequence>MVGLPTDESFAPTWPLALHGAAAVVRLGDAGKEALGAHCEALELLLLDAEAMMGPLDLASPGQITLIVRAALEAAAGV</sequence>
<dbReference type="EMBL" id="JELY01000862">
    <property type="protein sequence ID" value="KYF57803.1"/>
    <property type="molecule type" value="Genomic_DNA"/>
</dbReference>
<protein>
    <submittedName>
        <fullName evidence="1">Uncharacterized protein</fullName>
    </submittedName>
</protein>
<gene>
    <name evidence="1" type="ORF">BE08_12645</name>
</gene>
<evidence type="ECO:0000313" key="2">
    <source>
        <dbReference type="Proteomes" id="UP000075420"/>
    </source>
</evidence>
<dbReference type="Proteomes" id="UP000075420">
    <property type="component" value="Unassembled WGS sequence"/>
</dbReference>
<comment type="caution">
    <text evidence="1">The sequence shown here is derived from an EMBL/GenBank/DDBJ whole genome shotgun (WGS) entry which is preliminary data.</text>
</comment>
<organism evidence="1 2">
    <name type="scientific">Sorangium cellulosum</name>
    <name type="common">Polyangium cellulosum</name>
    <dbReference type="NCBI Taxonomy" id="56"/>
    <lineage>
        <taxon>Bacteria</taxon>
        <taxon>Pseudomonadati</taxon>
        <taxon>Myxococcota</taxon>
        <taxon>Polyangia</taxon>
        <taxon>Polyangiales</taxon>
        <taxon>Polyangiaceae</taxon>
        <taxon>Sorangium</taxon>
    </lineage>
</organism>
<proteinExistence type="predicted"/>
<dbReference type="AlphaFoldDB" id="A0A150PQ80"/>
<name>A0A150PQ80_SORCE</name>
<reference evidence="1 2" key="1">
    <citation type="submission" date="2014-02" db="EMBL/GenBank/DDBJ databases">
        <title>The small core and large imbalanced accessory genome model reveals a collaborative survival strategy of Sorangium cellulosum strains in nature.</title>
        <authorList>
            <person name="Han K."/>
            <person name="Peng R."/>
            <person name="Blom J."/>
            <person name="Li Y.-Z."/>
        </authorList>
    </citation>
    <scope>NUCLEOTIDE SEQUENCE [LARGE SCALE GENOMIC DNA]</scope>
    <source>
        <strain evidence="1 2">So0157-25</strain>
    </source>
</reference>